<dbReference type="Proteomes" id="UP000006701">
    <property type="component" value="Unassembled WGS sequence"/>
</dbReference>
<evidence type="ECO:0000313" key="2">
    <source>
        <dbReference type="EMBL" id="EAW15222.1"/>
    </source>
</evidence>
<dbReference type="KEGG" id="act:ACLA_058840"/>
<dbReference type="HOGENOM" id="CLU_877413_0_0_1"/>
<sequence>MSQQSLPFIPKHSDQASQGSQERHPPSAGTTSSDVGAPPPERFYRAKGKANARQESSPDRVPPQLSQHLVTLEETKEGALHTLALCRNVIITLELTRLRKSRTGYSYWLTFWGRIYERTLARTLCSRVATALTKIDALFRAVSHELQQLTSRMEHAVSVASSEKEILHLLERMEEEVSARRRRRRKKAQSIMEKMRANIEAIPVRVSDELFDDLKRGVFALDVFCDYHPGDPEAEAIEMRCPDINQRFMSSTPISPYNYRRLQESLASGAYMDPGYYPSNTYFNYAEDLMYEDGDHPVWRAVESRSTFDW</sequence>
<dbReference type="AlphaFoldDB" id="A1C482"/>
<dbReference type="OrthoDB" id="4192742at2759"/>
<protein>
    <submittedName>
        <fullName evidence="2">Uncharacterized protein</fullName>
    </submittedName>
</protein>
<reference evidence="2 3" key="1">
    <citation type="journal article" date="2008" name="PLoS Genet.">
        <title>Genomic islands in the pathogenic filamentous fungus Aspergillus fumigatus.</title>
        <authorList>
            <person name="Fedorova N.D."/>
            <person name="Khaldi N."/>
            <person name="Joardar V.S."/>
            <person name="Maiti R."/>
            <person name="Amedeo P."/>
            <person name="Anderson M.J."/>
            <person name="Crabtree J."/>
            <person name="Silva J.C."/>
            <person name="Badger J.H."/>
            <person name="Albarraq A."/>
            <person name="Angiuoli S."/>
            <person name="Bussey H."/>
            <person name="Bowyer P."/>
            <person name="Cotty P.J."/>
            <person name="Dyer P.S."/>
            <person name="Egan A."/>
            <person name="Galens K."/>
            <person name="Fraser-Liggett C.M."/>
            <person name="Haas B.J."/>
            <person name="Inman J.M."/>
            <person name="Kent R."/>
            <person name="Lemieux S."/>
            <person name="Malavazi I."/>
            <person name="Orvis J."/>
            <person name="Roemer T."/>
            <person name="Ronning C.M."/>
            <person name="Sundaram J.P."/>
            <person name="Sutton G."/>
            <person name="Turner G."/>
            <person name="Venter J.C."/>
            <person name="White O.R."/>
            <person name="Whitty B.R."/>
            <person name="Youngman P."/>
            <person name="Wolfe K.H."/>
            <person name="Goldman G.H."/>
            <person name="Wortman J.R."/>
            <person name="Jiang B."/>
            <person name="Denning D.W."/>
            <person name="Nierman W.C."/>
        </authorList>
    </citation>
    <scope>NUCLEOTIDE SEQUENCE [LARGE SCALE GENOMIC DNA]</scope>
    <source>
        <strain evidence="3">ATCC 1007 / CBS 513.65 / DSM 816 / NCTC 3887 / NRRL 1</strain>
    </source>
</reference>
<proteinExistence type="predicted"/>
<name>A1C482_ASPCL</name>
<dbReference type="GeneID" id="4708990"/>
<feature type="region of interest" description="Disordered" evidence="1">
    <location>
        <begin position="1"/>
        <end position="64"/>
    </location>
</feature>
<keyword evidence="3" id="KW-1185">Reference proteome</keyword>
<organism evidence="2 3">
    <name type="scientific">Aspergillus clavatus (strain ATCC 1007 / CBS 513.65 / DSM 816 / NCTC 3887 / NRRL 1 / QM 1276 / 107)</name>
    <dbReference type="NCBI Taxonomy" id="344612"/>
    <lineage>
        <taxon>Eukaryota</taxon>
        <taxon>Fungi</taxon>
        <taxon>Dikarya</taxon>
        <taxon>Ascomycota</taxon>
        <taxon>Pezizomycotina</taxon>
        <taxon>Eurotiomycetes</taxon>
        <taxon>Eurotiomycetidae</taxon>
        <taxon>Eurotiales</taxon>
        <taxon>Aspergillaceae</taxon>
        <taxon>Aspergillus</taxon>
        <taxon>Aspergillus subgen. Fumigati</taxon>
    </lineage>
</organism>
<dbReference type="eggNOG" id="ENOG502RF73">
    <property type="taxonomic scope" value="Eukaryota"/>
</dbReference>
<accession>A1C482</accession>
<dbReference type="VEuPathDB" id="FungiDB:ACLA_058840"/>
<gene>
    <name evidence="2" type="ORF">ACLA_058840</name>
</gene>
<dbReference type="RefSeq" id="XP_001276648.1">
    <property type="nucleotide sequence ID" value="XM_001276647.1"/>
</dbReference>
<dbReference type="OMA" id="PVAEEHE"/>
<evidence type="ECO:0000256" key="1">
    <source>
        <dbReference type="SAM" id="MobiDB-lite"/>
    </source>
</evidence>
<evidence type="ECO:0000313" key="3">
    <source>
        <dbReference type="Proteomes" id="UP000006701"/>
    </source>
</evidence>
<dbReference type="EMBL" id="DS026990">
    <property type="protein sequence ID" value="EAW15222.1"/>
    <property type="molecule type" value="Genomic_DNA"/>
</dbReference>